<name>A0AAU7B248_9ACTN</name>
<dbReference type="Pfam" id="PF13439">
    <property type="entry name" value="Glyco_transf_4"/>
    <property type="match status" value="1"/>
</dbReference>
<accession>A0AAU7B248</accession>
<evidence type="ECO:0000313" key="5">
    <source>
        <dbReference type="EMBL" id="XAY08080.1"/>
    </source>
</evidence>
<keyword evidence="2" id="KW-0808">Transferase</keyword>
<dbReference type="PANTHER" id="PTHR46401">
    <property type="entry name" value="GLYCOSYLTRANSFERASE WBBK-RELATED"/>
    <property type="match status" value="1"/>
</dbReference>
<dbReference type="GO" id="GO:0009103">
    <property type="term" value="P:lipopolysaccharide biosynthetic process"/>
    <property type="evidence" value="ECO:0007669"/>
    <property type="project" value="TreeGrafter"/>
</dbReference>
<feature type="domain" description="Glycosyltransferase subfamily 4-like N-terminal" evidence="4">
    <location>
        <begin position="68"/>
        <end position="148"/>
    </location>
</feature>
<proteinExistence type="predicted"/>
<evidence type="ECO:0000259" key="3">
    <source>
        <dbReference type="Pfam" id="PF00534"/>
    </source>
</evidence>
<dbReference type="AlphaFoldDB" id="A0AAU7B248"/>
<dbReference type="KEGG" id="parq:DSM112329_04976"/>
<dbReference type="CDD" id="cd03809">
    <property type="entry name" value="GT4_MtfB-like"/>
    <property type="match status" value="1"/>
</dbReference>
<dbReference type="SUPFAM" id="SSF53756">
    <property type="entry name" value="UDP-Glycosyltransferase/glycogen phosphorylase"/>
    <property type="match status" value="1"/>
</dbReference>
<organism evidence="5">
    <name type="scientific">Paraconexibacter sp. AEG42_29</name>
    <dbReference type="NCBI Taxonomy" id="2997339"/>
    <lineage>
        <taxon>Bacteria</taxon>
        <taxon>Bacillati</taxon>
        <taxon>Actinomycetota</taxon>
        <taxon>Thermoleophilia</taxon>
        <taxon>Solirubrobacterales</taxon>
        <taxon>Paraconexibacteraceae</taxon>
        <taxon>Paraconexibacter</taxon>
    </lineage>
</organism>
<dbReference type="RefSeq" id="WP_354699265.1">
    <property type="nucleotide sequence ID" value="NZ_CP114014.1"/>
</dbReference>
<dbReference type="Gene3D" id="3.40.50.2000">
    <property type="entry name" value="Glycogen Phosphorylase B"/>
    <property type="match status" value="2"/>
</dbReference>
<dbReference type="InterPro" id="IPR001296">
    <property type="entry name" value="Glyco_trans_1"/>
</dbReference>
<protein>
    <submittedName>
        <fullName evidence="5">Glycosyltransferase</fullName>
    </submittedName>
</protein>
<gene>
    <name evidence="5" type="ORF">DSM112329_04976</name>
</gene>
<dbReference type="GO" id="GO:0016757">
    <property type="term" value="F:glycosyltransferase activity"/>
    <property type="evidence" value="ECO:0007669"/>
    <property type="project" value="UniProtKB-KW"/>
</dbReference>
<dbReference type="PANTHER" id="PTHR46401:SF2">
    <property type="entry name" value="GLYCOSYLTRANSFERASE WBBK-RELATED"/>
    <property type="match status" value="1"/>
</dbReference>
<evidence type="ECO:0000256" key="1">
    <source>
        <dbReference type="ARBA" id="ARBA00022676"/>
    </source>
</evidence>
<dbReference type="EMBL" id="CP114014">
    <property type="protein sequence ID" value="XAY08080.1"/>
    <property type="molecule type" value="Genomic_DNA"/>
</dbReference>
<dbReference type="Pfam" id="PF00534">
    <property type="entry name" value="Glycos_transf_1"/>
    <property type="match status" value="1"/>
</dbReference>
<evidence type="ECO:0000256" key="2">
    <source>
        <dbReference type="ARBA" id="ARBA00022679"/>
    </source>
</evidence>
<sequence length="341" mass="35946">MTNPPGVLLDARDAFASPLRGWGRYALELSRRLPTDLVTVYRGQLPGPQVLAEQLALPVVGWRAGVKVIHAPNCFLPLVHRGAGVVTVQDLAFEAYPDDFSRRTGTKYRWITPRAARRAARVLVPSQATADDLVTRYGIDAGKLRIVPYASSLAIGDAPLPPSVAGGEPYLLAVGDLRAKKNLARVVAAWMALRSAGELPHRLVVAGHGDVAALGLPAGAPLPDGLVVTGFLSDAELDAVMRGAALVVHASLYEGFGLVVAEALARGVPVAIADATSLPEVAGDAAERFDPLDVDDLAAAILRAVAPDRAAQLRALGLERTKGFSWQACADATADVYRELL</sequence>
<reference evidence="5" key="1">
    <citation type="submission" date="2022-12" db="EMBL/GenBank/DDBJ databases">
        <title>Paraconexibacter alkalitolerans sp. nov. and Baekduia alba sp. nov., isolated from soil and emended description of the genera Paraconexibacter (Chun et al., 2020) and Baekduia (An et al., 2020).</title>
        <authorList>
            <person name="Vieira S."/>
            <person name="Huber K.J."/>
            <person name="Geppert A."/>
            <person name="Wolf J."/>
            <person name="Neumann-Schaal M."/>
            <person name="Muesken M."/>
            <person name="Overmann J."/>
        </authorList>
    </citation>
    <scope>NUCLEOTIDE SEQUENCE</scope>
    <source>
        <strain evidence="5">AEG42_29</strain>
    </source>
</reference>
<evidence type="ECO:0000259" key="4">
    <source>
        <dbReference type="Pfam" id="PF13439"/>
    </source>
</evidence>
<feature type="domain" description="Glycosyl transferase family 1" evidence="3">
    <location>
        <begin position="166"/>
        <end position="305"/>
    </location>
</feature>
<dbReference type="InterPro" id="IPR028098">
    <property type="entry name" value="Glyco_trans_4-like_N"/>
</dbReference>
<keyword evidence="1" id="KW-0328">Glycosyltransferase</keyword>